<evidence type="ECO:0000313" key="3">
    <source>
        <dbReference type="Proteomes" id="UP000187172"/>
    </source>
</evidence>
<comment type="caution">
    <text evidence="2">The sequence shown here is derived from an EMBL/GenBank/DDBJ whole genome shotgun (WGS) entry which is preliminary data.</text>
</comment>
<sequence>MIHLFLDDYRRCPQGFTLARNAEECLLMLKECEVGILSLDFDLGPGEMTGKDVVKHMITDALFPQEIYLHTSSMWGKKEMYELLYHHKPEHVVLHNGPMPPDVLERIAGGETQ</sequence>
<proteinExistence type="predicted"/>
<dbReference type="AlphaFoldDB" id="A0A1R1EPB0"/>
<dbReference type="InterPro" id="IPR046909">
    <property type="entry name" value="cREC_REC"/>
</dbReference>
<organism evidence="2 3">
    <name type="scientific">Paenibacillus rhizosphaerae</name>
    <dbReference type="NCBI Taxonomy" id="297318"/>
    <lineage>
        <taxon>Bacteria</taxon>
        <taxon>Bacillati</taxon>
        <taxon>Bacillota</taxon>
        <taxon>Bacilli</taxon>
        <taxon>Bacillales</taxon>
        <taxon>Paenibacillaceae</taxon>
        <taxon>Paenibacillus</taxon>
    </lineage>
</organism>
<evidence type="ECO:0000313" key="2">
    <source>
        <dbReference type="EMBL" id="OMF53666.1"/>
    </source>
</evidence>
<dbReference type="GO" id="GO:0051301">
    <property type="term" value="P:cell division"/>
    <property type="evidence" value="ECO:0007669"/>
    <property type="project" value="UniProtKB-KW"/>
</dbReference>
<dbReference type="Pfam" id="PF20274">
    <property type="entry name" value="cREC_REC"/>
    <property type="match status" value="1"/>
</dbReference>
<keyword evidence="2" id="KW-0131">Cell cycle</keyword>
<dbReference type="STRING" id="297318.BK138_17720"/>
<reference evidence="2 3" key="1">
    <citation type="submission" date="2016-11" db="EMBL/GenBank/DDBJ databases">
        <title>Paenibacillus species isolates.</title>
        <authorList>
            <person name="Beno S.M."/>
        </authorList>
    </citation>
    <scope>NUCLEOTIDE SEQUENCE [LARGE SCALE GENOMIC DNA]</scope>
    <source>
        <strain evidence="2 3">FSL R5-0378</strain>
    </source>
</reference>
<feature type="domain" description="Cyclic-phosphate processing Receiver" evidence="1">
    <location>
        <begin position="2"/>
        <end position="85"/>
    </location>
</feature>
<dbReference type="Proteomes" id="UP000187172">
    <property type="component" value="Unassembled WGS sequence"/>
</dbReference>
<evidence type="ECO:0000259" key="1">
    <source>
        <dbReference type="Pfam" id="PF20274"/>
    </source>
</evidence>
<keyword evidence="3" id="KW-1185">Reference proteome</keyword>
<keyword evidence="2" id="KW-0132">Cell division</keyword>
<dbReference type="EMBL" id="MRTP01000004">
    <property type="protein sequence ID" value="OMF53666.1"/>
    <property type="molecule type" value="Genomic_DNA"/>
</dbReference>
<name>A0A1R1EPB0_9BACL</name>
<gene>
    <name evidence="2" type="ORF">BK138_17720</name>
</gene>
<dbReference type="RefSeq" id="WP_076171273.1">
    <property type="nucleotide sequence ID" value="NZ_MRTP01000004.1"/>
</dbReference>
<accession>A0A1R1EPB0</accession>
<protein>
    <submittedName>
        <fullName evidence="2">Cell division protein FtsJ</fullName>
    </submittedName>
</protein>